<keyword evidence="2" id="KW-0732">Signal</keyword>
<feature type="chain" id="PRO_5038346658" evidence="2">
    <location>
        <begin position="20"/>
        <end position="494"/>
    </location>
</feature>
<protein>
    <submittedName>
        <fullName evidence="3">Uncharacterized protein</fullName>
    </submittedName>
</protein>
<evidence type="ECO:0000256" key="2">
    <source>
        <dbReference type="SAM" id="SignalP"/>
    </source>
</evidence>
<evidence type="ECO:0000313" key="3">
    <source>
        <dbReference type="EMBL" id="AJP02462.1"/>
    </source>
</evidence>
<feature type="region of interest" description="Disordered" evidence="1">
    <location>
        <begin position="29"/>
        <end position="59"/>
    </location>
</feature>
<keyword evidence="4" id="KW-1185">Reference proteome</keyword>
<accession>A0A0C5FR34</accession>
<evidence type="ECO:0000256" key="1">
    <source>
        <dbReference type="SAM" id="MobiDB-lite"/>
    </source>
</evidence>
<feature type="signal peptide" evidence="2">
    <location>
        <begin position="1"/>
        <end position="19"/>
    </location>
</feature>
<gene>
    <name evidence="3" type="ORF">TU94_14215</name>
</gene>
<dbReference type="Proteomes" id="UP000032234">
    <property type="component" value="Chromosome"/>
</dbReference>
<organism evidence="3 4">
    <name type="scientific">Streptomyces cyaneogriseus subsp. noncyanogenus</name>
    <dbReference type="NCBI Taxonomy" id="477245"/>
    <lineage>
        <taxon>Bacteria</taxon>
        <taxon>Bacillati</taxon>
        <taxon>Actinomycetota</taxon>
        <taxon>Actinomycetes</taxon>
        <taxon>Kitasatosporales</taxon>
        <taxon>Streptomycetaceae</taxon>
        <taxon>Streptomyces</taxon>
    </lineage>
</organism>
<dbReference type="AlphaFoldDB" id="A0A0C5FR34"/>
<dbReference type="PATRIC" id="fig|477245.3.peg.3017"/>
<name>A0A0C5FR34_9ACTN</name>
<dbReference type="HOGENOM" id="CLU_572252_0_0_11"/>
<evidence type="ECO:0000313" key="4">
    <source>
        <dbReference type="Proteomes" id="UP000032234"/>
    </source>
</evidence>
<reference evidence="3 4" key="1">
    <citation type="submission" date="2015-02" db="EMBL/GenBank/DDBJ databases">
        <title>Genome sequence of thermotolerant Streptomyces cyaneogriseus subsp. Noncyanogenus NMWT1, the producer of nematocidal antibiotics nemadectin.</title>
        <authorList>
            <person name="Wang H."/>
            <person name="Li C."/>
            <person name="Xiang W."/>
            <person name="Wang X."/>
        </authorList>
    </citation>
    <scope>NUCLEOTIDE SEQUENCE [LARGE SCALE GENOMIC DNA]</scope>
    <source>
        <strain evidence="3 4">NMWT 1</strain>
    </source>
</reference>
<dbReference type="KEGG" id="scw:TU94_14215"/>
<proteinExistence type="predicted"/>
<sequence>MSGRRVFLLAFFATTVLLAAVVTVLAPQGPHGASSPAAPPGSVPSAEPGAEAGGRSGGTGKPILGVSWSSIWSATVPKGEAVPERVLGTGRCGALHRWATARSAVPRGTSAVAFTLAAPEDRGLVVRSLRVVEGRALPVPRGRDVECVGAVDHTVAPGLGVWGKLSLDAPRDLGLSRYARPGATVGGVVEARTADCSCEWWIEVEVLEGDARRTVRIDDDGRPFTIAPPVARIGTDAQDASQRYGALDVALARGAVALTHGAVAPARGVVAPGRAPGGSSAHAVRLPEIRAQGVWMAADREVPAVGRIVGNPDVPGVVCERVERTLMAAGAHRAGYTTYALVLADRSPPGYEEAVADVSLHVVRVERPKSRPTGYDCYPAGWSGWEPDTRERISAELVPDAPVLPFLTAEPLRFHRDTAAGPATDVLYFGVSPSGAGHLTYHFTIEVTVKTRSGEFARYTLDDAGRPFVLATRPDGVSPSNGEHTYYEIGERIG</sequence>
<dbReference type="EMBL" id="CP010849">
    <property type="protein sequence ID" value="AJP02462.1"/>
    <property type="molecule type" value="Genomic_DNA"/>
</dbReference>